<reference evidence="2" key="1">
    <citation type="journal article" date="2014" name="Int. J. Syst. Evol. Microbiol.">
        <title>Complete genome sequence of Corynebacterium casei LMG S-19264T (=DSM 44701T), isolated from a smear-ripened cheese.</title>
        <authorList>
            <consortium name="US DOE Joint Genome Institute (JGI-PGF)"/>
            <person name="Walter F."/>
            <person name="Albersmeier A."/>
            <person name="Kalinowski J."/>
            <person name="Ruckert C."/>
        </authorList>
    </citation>
    <scope>NUCLEOTIDE SEQUENCE</scope>
    <source>
        <strain evidence="2">VKM Ac-1321</strain>
    </source>
</reference>
<feature type="transmembrane region" description="Helical" evidence="1">
    <location>
        <begin position="485"/>
        <end position="502"/>
    </location>
</feature>
<comment type="caution">
    <text evidence="2">The sequence shown here is derived from an EMBL/GenBank/DDBJ whole genome shotgun (WGS) entry which is preliminary data.</text>
</comment>
<dbReference type="Proteomes" id="UP001143480">
    <property type="component" value="Unassembled WGS sequence"/>
</dbReference>
<keyword evidence="1" id="KW-1133">Transmembrane helix</keyword>
<reference evidence="2" key="2">
    <citation type="submission" date="2023-01" db="EMBL/GenBank/DDBJ databases">
        <authorList>
            <person name="Sun Q."/>
            <person name="Evtushenko L."/>
        </authorList>
    </citation>
    <scope>NUCLEOTIDE SEQUENCE</scope>
    <source>
        <strain evidence="2">VKM Ac-1321</strain>
    </source>
</reference>
<feature type="transmembrane region" description="Helical" evidence="1">
    <location>
        <begin position="425"/>
        <end position="444"/>
    </location>
</feature>
<gene>
    <name evidence="2" type="ORF">GCM10017581_100560</name>
</gene>
<evidence type="ECO:0000313" key="2">
    <source>
        <dbReference type="EMBL" id="GLL08295.1"/>
    </source>
</evidence>
<feature type="transmembrane region" description="Helical" evidence="1">
    <location>
        <begin position="225"/>
        <end position="244"/>
    </location>
</feature>
<keyword evidence="1" id="KW-0812">Transmembrane</keyword>
<feature type="transmembrane region" description="Helical" evidence="1">
    <location>
        <begin position="160"/>
        <end position="178"/>
    </location>
</feature>
<organism evidence="2 3">
    <name type="scientific">Dactylosporangium matsuzakiense</name>
    <dbReference type="NCBI Taxonomy" id="53360"/>
    <lineage>
        <taxon>Bacteria</taxon>
        <taxon>Bacillati</taxon>
        <taxon>Actinomycetota</taxon>
        <taxon>Actinomycetes</taxon>
        <taxon>Micromonosporales</taxon>
        <taxon>Micromonosporaceae</taxon>
        <taxon>Dactylosporangium</taxon>
    </lineage>
</organism>
<proteinExistence type="predicted"/>
<feature type="transmembrane region" description="Helical" evidence="1">
    <location>
        <begin position="126"/>
        <end position="148"/>
    </location>
</feature>
<evidence type="ECO:0000256" key="1">
    <source>
        <dbReference type="SAM" id="Phobius"/>
    </source>
</evidence>
<feature type="transmembrane region" description="Helical" evidence="1">
    <location>
        <begin position="259"/>
        <end position="281"/>
    </location>
</feature>
<sequence length="621" mass="64196">MGLLTRLIHACLRAGGRRWPAELRDQLTQEWLAELAALEGEPHGAWRRLRFAVSLAASPVTYDEHGLPSSRWERWRAPGRVLRTAAGLLLAGALGVGLWATLNMLLGFLAMQSDAGYDQSSFMRRSFVAAAVSAALTSAYAAAAGWWLGGGAAGGRGAGNWGRAGLAAVALGAVFLAWTPSLYPGFNGDGPKHGSTMIAVWVLVTFAAAVVVAGRVAAGQPGLGRAAGLAGVLLAAVLPVMAAMPRTTLGGASPARWELAMLACQLLPSAVCAVAFGWAAARPRPAGLAPGATVATVGAGQPVLDGEARDRRLVTTQAAMAVAAMGVAVLWAMQLWADSSDTNWARDLRWDAIIAMVLAVVVCARGQRRVTVEALAGGLVWLAADTALDRAGLSHASAPLAVGAASVAVLGCYRGVTGRGAPHPAALPVVAGAAAMLAGVNLLAEPSSSTEPTFHVGSAVVSGVLGLIAVGAAFSTAVHISRLRFAVYCLSSAVAVTTPWLLRERHILATNSDRLLHVMGLTALLTVCAVIVARPRPRRLRQWLRYPAAASIALLMFPLVGLPVITATRFLDIGPVFTALAGRPVRPEAFDDYILTVPALLSGLVLGSLVLGRAHRSDSVA</sequence>
<dbReference type="AlphaFoldDB" id="A0A9W6KW64"/>
<protein>
    <submittedName>
        <fullName evidence="2">Uncharacterized protein</fullName>
    </submittedName>
</protein>
<dbReference type="EMBL" id="BSFP01000136">
    <property type="protein sequence ID" value="GLL08295.1"/>
    <property type="molecule type" value="Genomic_DNA"/>
</dbReference>
<feature type="transmembrane region" description="Helical" evidence="1">
    <location>
        <begin position="394"/>
        <end position="413"/>
    </location>
</feature>
<feature type="transmembrane region" description="Helical" evidence="1">
    <location>
        <begin position="544"/>
        <end position="565"/>
    </location>
</feature>
<accession>A0A9W6KW64</accession>
<feature type="transmembrane region" description="Helical" evidence="1">
    <location>
        <begin position="593"/>
        <end position="612"/>
    </location>
</feature>
<feature type="transmembrane region" description="Helical" evidence="1">
    <location>
        <begin position="318"/>
        <end position="336"/>
    </location>
</feature>
<feature type="transmembrane region" description="Helical" evidence="1">
    <location>
        <begin position="514"/>
        <end position="532"/>
    </location>
</feature>
<feature type="transmembrane region" description="Helical" evidence="1">
    <location>
        <begin position="198"/>
        <end position="218"/>
    </location>
</feature>
<evidence type="ECO:0000313" key="3">
    <source>
        <dbReference type="Proteomes" id="UP001143480"/>
    </source>
</evidence>
<name>A0A9W6KW64_9ACTN</name>
<keyword evidence="3" id="KW-1185">Reference proteome</keyword>
<keyword evidence="1" id="KW-0472">Membrane</keyword>
<dbReference type="RefSeq" id="WP_261958952.1">
    <property type="nucleotide sequence ID" value="NZ_BAAAXA010000001.1"/>
</dbReference>
<feature type="transmembrane region" description="Helical" evidence="1">
    <location>
        <begin position="81"/>
        <end position="106"/>
    </location>
</feature>
<feature type="transmembrane region" description="Helical" evidence="1">
    <location>
        <begin position="456"/>
        <end position="478"/>
    </location>
</feature>